<name>A0A2A9D1L3_9MICO</name>
<gene>
    <name evidence="1" type="ORF">ATL40_2182</name>
</gene>
<dbReference type="OrthoDB" id="8779161at2"/>
<organism evidence="1 2">
    <name type="scientific">Serinibacter salmoneus</name>
    <dbReference type="NCBI Taxonomy" id="556530"/>
    <lineage>
        <taxon>Bacteria</taxon>
        <taxon>Bacillati</taxon>
        <taxon>Actinomycetota</taxon>
        <taxon>Actinomycetes</taxon>
        <taxon>Micrococcales</taxon>
        <taxon>Beutenbergiaceae</taxon>
        <taxon>Serinibacter</taxon>
    </lineage>
</organism>
<dbReference type="InterPro" id="IPR008554">
    <property type="entry name" value="Glutaredoxin-like"/>
</dbReference>
<dbReference type="EMBL" id="PDJD01000001">
    <property type="protein sequence ID" value="PFG20577.1"/>
    <property type="molecule type" value="Genomic_DNA"/>
</dbReference>
<dbReference type="InterPro" id="IPR036249">
    <property type="entry name" value="Thioredoxin-like_sf"/>
</dbReference>
<sequence>MNEQAAPGGIDVRVLLLQRRGCHLCQEAAPDVARVAAAVGVRWAAVDVDDNPVLREAFGDAVPVVLVDGREIARYRVVPQRLREALEG</sequence>
<evidence type="ECO:0000313" key="1">
    <source>
        <dbReference type="EMBL" id="PFG20577.1"/>
    </source>
</evidence>
<evidence type="ECO:0000313" key="2">
    <source>
        <dbReference type="Proteomes" id="UP000224915"/>
    </source>
</evidence>
<dbReference type="SUPFAM" id="SSF52833">
    <property type="entry name" value="Thioredoxin-like"/>
    <property type="match status" value="1"/>
</dbReference>
<proteinExistence type="predicted"/>
<dbReference type="Gene3D" id="3.40.30.10">
    <property type="entry name" value="Glutaredoxin"/>
    <property type="match status" value="1"/>
</dbReference>
<dbReference type="Proteomes" id="UP000224915">
    <property type="component" value="Unassembled WGS sequence"/>
</dbReference>
<keyword evidence="2" id="KW-1185">Reference proteome</keyword>
<accession>A0A2A9D1L3</accession>
<reference evidence="1 2" key="1">
    <citation type="submission" date="2017-10" db="EMBL/GenBank/DDBJ databases">
        <title>Sequencing the genomes of 1000 actinobacteria strains.</title>
        <authorList>
            <person name="Klenk H.-P."/>
        </authorList>
    </citation>
    <scope>NUCLEOTIDE SEQUENCE [LARGE SCALE GENOMIC DNA]</scope>
    <source>
        <strain evidence="1 2">DSM 21801</strain>
    </source>
</reference>
<dbReference type="Pfam" id="PF05768">
    <property type="entry name" value="Glrx-like"/>
    <property type="match status" value="1"/>
</dbReference>
<comment type="caution">
    <text evidence="1">The sequence shown here is derived from an EMBL/GenBank/DDBJ whole genome shotgun (WGS) entry which is preliminary data.</text>
</comment>
<protein>
    <submittedName>
        <fullName evidence="1">Glutaredoxin-like protein DUF836</fullName>
    </submittedName>
</protein>
<dbReference type="AlphaFoldDB" id="A0A2A9D1L3"/>
<dbReference type="RefSeq" id="WP_098469526.1">
    <property type="nucleotide sequence ID" value="NZ_PDJD01000001.1"/>
</dbReference>